<dbReference type="STRING" id="1123501.Wenmar_02028"/>
<dbReference type="Pfam" id="PF07311">
    <property type="entry name" value="Dodecin"/>
    <property type="match status" value="1"/>
</dbReference>
<evidence type="ECO:0000313" key="2">
    <source>
        <dbReference type="Proteomes" id="UP000035100"/>
    </source>
</evidence>
<name>A0A0D0Q585_9RHOB</name>
<comment type="caution">
    <text evidence="1">The sequence shown here is derived from an EMBL/GenBank/DDBJ whole genome shotgun (WGS) entry which is preliminary data.</text>
</comment>
<dbReference type="PANTHER" id="PTHR39324:SF1">
    <property type="entry name" value="CALCIUM DODECIN"/>
    <property type="match status" value="1"/>
</dbReference>
<dbReference type="EMBL" id="AONG01000009">
    <property type="protein sequence ID" value="KIQ69664.1"/>
    <property type="molecule type" value="Genomic_DNA"/>
</dbReference>
<dbReference type="InterPro" id="IPR009923">
    <property type="entry name" value="Dodecin"/>
</dbReference>
<dbReference type="eggNOG" id="COG3360">
    <property type="taxonomic scope" value="Bacteria"/>
</dbReference>
<dbReference type="Proteomes" id="UP000035100">
    <property type="component" value="Unassembled WGS sequence"/>
</dbReference>
<dbReference type="OrthoDB" id="9805449at2"/>
<dbReference type="InterPro" id="IPR036694">
    <property type="entry name" value="Dodecin-like_sf"/>
</dbReference>
<accession>A0A0D0Q585</accession>
<protein>
    <recommendedName>
        <fullName evidence="3">Dodecin domain-containing protein</fullName>
    </recommendedName>
</protein>
<reference evidence="1 2" key="1">
    <citation type="submission" date="2013-01" db="EMBL/GenBank/DDBJ databases">
        <authorList>
            <person name="Fiebig A."/>
            <person name="Goeker M."/>
            <person name="Klenk H.-P.P."/>
        </authorList>
    </citation>
    <scope>NUCLEOTIDE SEQUENCE [LARGE SCALE GENOMIC DNA]</scope>
    <source>
        <strain evidence="1 2">DSM 24838</strain>
    </source>
</reference>
<dbReference type="InterPro" id="IPR025543">
    <property type="entry name" value="Dodecin-like"/>
</dbReference>
<proteinExistence type="predicted"/>
<dbReference type="PANTHER" id="PTHR39324">
    <property type="entry name" value="CALCIUM DODECIN"/>
    <property type="match status" value="1"/>
</dbReference>
<keyword evidence="2" id="KW-1185">Reference proteome</keyword>
<sequence length="70" mass="7697">MSVARVTEISSTSTKSFEDAIQSGIARATQTLRNVTGAWIKEQKVVIENGAISHYRVHMSVTFILDGQDD</sequence>
<organism evidence="1 2">
    <name type="scientific">Wenxinia marina DSM 24838</name>
    <dbReference type="NCBI Taxonomy" id="1123501"/>
    <lineage>
        <taxon>Bacteria</taxon>
        <taxon>Pseudomonadati</taxon>
        <taxon>Pseudomonadota</taxon>
        <taxon>Alphaproteobacteria</taxon>
        <taxon>Rhodobacterales</taxon>
        <taxon>Roseobacteraceae</taxon>
        <taxon>Wenxinia</taxon>
    </lineage>
</organism>
<evidence type="ECO:0000313" key="1">
    <source>
        <dbReference type="EMBL" id="KIQ69664.1"/>
    </source>
</evidence>
<dbReference type="Gene3D" id="3.30.1660.10">
    <property type="entry name" value="Flavin-binding protein dodecin"/>
    <property type="match status" value="1"/>
</dbReference>
<evidence type="ECO:0008006" key="3">
    <source>
        <dbReference type="Google" id="ProtNLM"/>
    </source>
</evidence>
<dbReference type="SUPFAM" id="SSF89807">
    <property type="entry name" value="Dodecin-like"/>
    <property type="match status" value="1"/>
</dbReference>
<gene>
    <name evidence="1" type="ORF">Wenmar_02028</name>
</gene>
<dbReference type="RefSeq" id="WP_018304878.1">
    <property type="nucleotide sequence ID" value="NZ_KB902316.1"/>
</dbReference>
<dbReference type="AlphaFoldDB" id="A0A0D0Q585"/>